<sequence length="128" mass="14714">MGDTSRGMDTLLNTALTRSTTSSSYEEDDTEEEDKDAYYDALQSVLEDISQHDVLMLLGNFNAKTWSGCDHRQREETSQLLPTERLGHRRDPVRAQGDPQTDMDITRQQDPEPDRPHHHHLHKVNILC</sequence>
<evidence type="ECO:0000313" key="3">
    <source>
        <dbReference type="Proteomes" id="UP000828390"/>
    </source>
</evidence>
<dbReference type="Proteomes" id="UP000828390">
    <property type="component" value="Unassembled WGS sequence"/>
</dbReference>
<feature type="region of interest" description="Disordered" evidence="1">
    <location>
        <begin position="71"/>
        <end position="122"/>
    </location>
</feature>
<feature type="compositionally biased region" description="Acidic residues" evidence="1">
    <location>
        <begin position="25"/>
        <end position="35"/>
    </location>
</feature>
<dbReference type="AlphaFoldDB" id="A0A9D4MF62"/>
<reference evidence="2" key="2">
    <citation type="submission" date="2020-11" db="EMBL/GenBank/DDBJ databases">
        <authorList>
            <person name="McCartney M.A."/>
            <person name="Auch B."/>
            <person name="Kono T."/>
            <person name="Mallez S."/>
            <person name="Becker A."/>
            <person name="Gohl D.M."/>
            <person name="Silverstein K.A.T."/>
            <person name="Koren S."/>
            <person name="Bechman K.B."/>
            <person name="Herman A."/>
            <person name="Abrahante J.E."/>
            <person name="Garbe J."/>
        </authorList>
    </citation>
    <scope>NUCLEOTIDE SEQUENCE</scope>
    <source>
        <strain evidence="2">Duluth1</strain>
        <tissue evidence="2">Whole animal</tissue>
    </source>
</reference>
<organism evidence="2 3">
    <name type="scientific">Dreissena polymorpha</name>
    <name type="common">Zebra mussel</name>
    <name type="synonym">Mytilus polymorpha</name>
    <dbReference type="NCBI Taxonomy" id="45954"/>
    <lineage>
        <taxon>Eukaryota</taxon>
        <taxon>Metazoa</taxon>
        <taxon>Spiralia</taxon>
        <taxon>Lophotrochozoa</taxon>
        <taxon>Mollusca</taxon>
        <taxon>Bivalvia</taxon>
        <taxon>Autobranchia</taxon>
        <taxon>Heteroconchia</taxon>
        <taxon>Euheterodonta</taxon>
        <taxon>Imparidentia</taxon>
        <taxon>Neoheterodontei</taxon>
        <taxon>Myida</taxon>
        <taxon>Dreissenoidea</taxon>
        <taxon>Dreissenidae</taxon>
        <taxon>Dreissena</taxon>
    </lineage>
</organism>
<name>A0A9D4MF62_DREPO</name>
<protein>
    <submittedName>
        <fullName evidence="2">Uncharacterized protein</fullName>
    </submittedName>
</protein>
<evidence type="ECO:0000313" key="2">
    <source>
        <dbReference type="EMBL" id="KAH3874091.1"/>
    </source>
</evidence>
<reference evidence="2" key="1">
    <citation type="journal article" date="2019" name="bioRxiv">
        <title>The Genome of the Zebra Mussel, Dreissena polymorpha: A Resource for Invasive Species Research.</title>
        <authorList>
            <person name="McCartney M.A."/>
            <person name="Auch B."/>
            <person name="Kono T."/>
            <person name="Mallez S."/>
            <person name="Zhang Y."/>
            <person name="Obille A."/>
            <person name="Becker A."/>
            <person name="Abrahante J.E."/>
            <person name="Garbe J."/>
            <person name="Badalamenti J.P."/>
            <person name="Herman A."/>
            <person name="Mangelson H."/>
            <person name="Liachko I."/>
            <person name="Sullivan S."/>
            <person name="Sone E.D."/>
            <person name="Koren S."/>
            <person name="Silverstein K.A.T."/>
            <person name="Beckman K.B."/>
            <person name="Gohl D.M."/>
        </authorList>
    </citation>
    <scope>NUCLEOTIDE SEQUENCE</scope>
    <source>
        <strain evidence="2">Duluth1</strain>
        <tissue evidence="2">Whole animal</tissue>
    </source>
</reference>
<accession>A0A9D4MF62</accession>
<evidence type="ECO:0000256" key="1">
    <source>
        <dbReference type="SAM" id="MobiDB-lite"/>
    </source>
</evidence>
<proteinExistence type="predicted"/>
<gene>
    <name evidence="2" type="ORF">DPMN_037332</name>
</gene>
<feature type="compositionally biased region" description="Basic and acidic residues" evidence="1">
    <location>
        <begin position="104"/>
        <end position="115"/>
    </location>
</feature>
<keyword evidence="3" id="KW-1185">Reference proteome</keyword>
<feature type="region of interest" description="Disordered" evidence="1">
    <location>
        <begin position="1"/>
        <end position="36"/>
    </location>
</feature>
<comment type="caution">
    <text evidence="2">The sequence shown here is derived from an EMBL/GenBank/DDBJ whole genome shotgun (WGS) entry which is preliminary data.</text>
</comment>
<dbReference type="EMBL" id="JAIWYP010000002">
    <property type="protein sequence ID" value="KAH3874091.1"/>
    <property type="molecule type" value="Genomic_DNA"/>
</dbReference>